<dbReference type="CDD" id="cd00207">
    <property type="entry name" value="fer2"/>
    <property type="match status" value="1"/>
</dbReference>
<dbReference type="Pfam" id="PF00175">
    <property type="entry name" value="NAD_binding_1"/>
    <property type="match status" value="1"/>
</dbReference>
<gene>
    <name evidence="13" type="ORF">OEZ71_17060</name>
</gene>
<evidence type="ECO:0000256" key="4">
    <source>
        <dbReference type="ARBA" id="ARBA00022723"/>
    </source>
</evidence>
<dbReference type="Proteomes" id="UP001652564">
    <property type="component" value="Unassembled WGS sequence"/>
</dbReference>
<dbReference type="Gene3D" id="2.40.30.10">
    <property type="entry name" value="Translation factors"/>
    <property type="match status" value="1"/>
</dbReference>
<dbReference type="InterPro" id="IPR017927">
    <property type="entry name" value="FAD-bd_FR_type"/>
</dbReference>
<evidence type="ECO:0000256" key="3">
    <source>
        <dbReference type="ARBA" id="ARBA00022714"/>
    </source>
</evidence>
<comment type="cofactor">
    <cofactor evidence="1">
        <name>FAD</name>
        <dbReference type="ChEBI" id="CHEBI:57692"/>
    </cofactor>
</comment>
<keyword evidence="10" id="KW-0472">Membrane</keyword>
<organism evidence="13 14">
    <name type="scientific">Albidovulum litorale</name>
    <dbReference type="NCBI Taxonomy" id="2984134"/>
    <lineage>
        <taxon>Bacteria</taxon>
        <taxon>Pseudomonadati</taxon>
        <taxon>Pseudomonadota</taxon>
        <taxon>Alphaproteobacteria</taxon>
        <taxon>Rhodobacterales</taxon>
        <taxon>Paracoccaceae</taxon>
        <taxon>Albidovulum</taxon>
    </lineage>
</organism>
<evidence type="ECO:0000256" key="5">
    <source>
        <dbReference type="ARBA" id="ARBA00022827"/>
    </source>
</evidence>
<dbReference type="Pfam" id="PF00111">
    <property type="entry name" value="Fer2"/>
    <property type="match status" value="1"/>
</dbReference>
<keyword evidence="5" id="KW-0274">FAD</keyword>
<comment type="caution">
    <text evidence="13">The sequence shown here is derived from an EMBL/GenBank/DDBJ whole genome shotgun (WGS) entry which is preliminary data.</text>
</comment>
<keyword evidence="8" id="KW-0411">Iron-sulfur</keyword>
<sequence>MAFHELVIREVCPETEKAVRLVFNVPDNLRETFAFTPGQHLTLRAEVNGTDIRRSYSIATAPGGELCVGVKRVEGGAFSGFAQGLRPGDPVQVMPPEGRFMLRGERNVLLIAAGSGITPMMAIAAAVLTDGGQVTLVYGNRSVETIMFRGALDALKDRYLGRFTLIHVLSREVQDVDLLNGRIDAAKIAALASAGVIDPFGAEGVFLCGPGGMIEEVTAALAAMGVAPERIHQEHFSQSGEAPRAPSRAAEKAAADGVSVEVLLDGRRRQFRYEKSDTGIIDAAARQGVDLPWSCHGGMCCTCRCKVVEGRAEMAVNYSLEPWELEAGFTLACQSRPLTEKLVLDFDAA</sequence>
<dbReference type="SUPFAM" id="SSF52343">
    <property type="entry name" value="Ferredoxin reductase-like, C-terminal NADP-linked domain"/>
    <property type="match status" value="1"/>
</dbReference>
<dbReference type="Pfam" id="PF00970">
    <property type="entry name" value="FAD_binding_6"/>
    <property type="match status" value="1"/>
</dbReference>
<keyword evidence="10" id="KW-1133">Transmembrane helix</keyword>
<dbReference type="InterPro" id="IPR036010">
    <property type="entry name" value="2Fe-2S_ferredoxin-like_sf"/>
</dbReference>
<dbReference type="InterPro" id="IPR039261">
    <property type="entry name" value="FNR_nucleotide-bd"/>
</dbReference>
<evidence type="ECO:0000256" key="9">
    <source>
        <dbReference type="SAM" id="MobiDB-lite"/>
    </source>
</evidence>
<dbReference type="InterPro" id="IPR017938">
    <property type="entry name" value="Riboflavin_synthase-like_b-brl"/>
</dbReference>
<feature type="domain" description="FAD-binding FR-type" evidence="12">
    <location>
        <begin position="1"/>
        <end position="103"/>
    </location>
</feature>
<dbReference type="SUPFAM" id="SSF54292">
    <property type="entry name" value="2Fe-2S ferredoxin-like"/>
    <property type="match status" value="1"/>
</dbReference>
<dbReference type="SUPFAM" id="SSF63380">
    <property type="entry name" value="Riboflavin synthase domain-like"/>
    <property type="match status" value="1"/>
</dbReference>
<keyword evidence="2" id="KW-0285">Flavoprotein</keyword>
<keyword evidence="4" id="KW-0479">Metal-binding</keyword>
<evidence type="ECO:0000259" key="12">
    <source>
        <dbReference type="PROSITE" id="PS51384"/>
    </source>
</evidence>
<evidence type="ECO:0000313" key="14">
    <source>
        <dbReference type="Proteomes" id="UP001652564"/>
    </source>
</evidence>
<evidence type="ECO:0000256" key="7">
    <source>
        <dbReference type="ARBA" id="ARBA00023004"/>
    </source>
</evidence>
<dbReference type="InterPro" id="IPR012675">
    <property type="entry name" value="Beta-grasp_dom_sf"/>
</dbReference>
<dbReference type="Gene3D" id="3.40.50.80">
    <property type="entry name" value="Nucleotide-binding domain of ferredoxin-NADP reductase (FNR) module"/>
    <property type="match status" value="1"/>
</dbReference>
<evidence type="ECO:0000259" key="11">
    <source>
        <dbReference type="PROSITE" id="PS51085"/>
    </source>
</evidence>
<protein>
    <submittedName>
        <fullName evidence="13">2Fe-2S iron-sulfur cluster-binding protein</fullName>
    </submittedName>
</protein>
<dbReference type="InterPro" id="IPR001041">
    <property type="entry name" value="2Fe-2S_ferredoxin-type"/>
</dbReference>
<keyword evidence="3" id="KW-0001">2Fe-2S</keyword>
<keyword evidence="14" id="KW-1185">Reference proteome</keyword>
<dbReference type="EMBL" id="JAOWKZ010000004">
    <property type="protein sequence ID" value="MCV2874008.1"/>
    <property type="molecule type" value="Genomic_DNA"/>
</dbReference>
<keyword evidence="10" id="KW-0812">Transmembrane</keyword>
<dbReference type="InterPro" id="IPR008333">
    <property type="entry name" value="Cbr1-like_FAD-bd_dom"/>
</dbReference>
<evidence type="ECO:0000256" key="2">
    <source>
        <dbReference type="ARBA" id="ARBA00022630"/>
    </source>
</evidence>
<feature type="region of interest" description="Disordered" evidence="9">
    <location>
        <begin position="233"/>
        <end position="252"/>
    </location>
</feature>
<evidence type="ECO:0000313" key="13">
    <source>
        <dbReference type="EMBL" id="MCV2874008.1"/>
    </source>
</evidence>
<evidence type="ECO:0000256" key="8">
    <source>
        <dbReference type="ARBA" id="ARBA00023014"/>
    </source>
</evidence>
<evidence type="ECO:0000256" key="6">
    <source>
        <dbReference type="ARBA" id="ARBA00023002"/>
    </source>
</evidence>
<keyword evidence="6" id="KW-0560">Oxidoreductase</keyword>
<dbReference type="PANTHER" id="PTHR47354">
    <property type="entry name" value="NADH OXIDOREDUCTASE HCR"/>
    <property type="match status" value="1"/>
</dbReference>
<name>A0ABT2ZSL5_9RHOB</name>
<keyword evidence="7" id="KW-0408">Iron</keyword>
<dbReference type="Gene3D" id="3.10.20.30">
    <property type="match status" value="1"/>
</dbReference>
<dbReference type="PROSITE" id="PS51085">
    <property type="entry name" value="2FE2S_FER_2"/>
    <property type="match status" value="1"/>
</dbReference>
<reference evidence="13 14" key="1">
    <citation type="submission" date="2022-10" db="EMBL/GenBank/DDBJ databases">
        <title>Defluviimonas sp. nov., isolated from ocean surface sediments.</title>
        <authorList>
            <person name="He W."/>
            <person name="Wang L."/>
            <person name="Zhang D.-F."/>
        </authorList>
    </citation>
    <scope>NUCLEOTIDE SEQUENCE [LARGE SCALE GENOMIC DNA]</scope>
    <source>
        <strain evidence="13 14">WL0050</strain>
    </source>
</reference>
<accession>A0ABT2ZSL5</accession>
<evidence type="ECO:0000256" key="10">
    <source>
        <dbReference type="SAM" id="Phobius"/>
    </source>
</evidence>
<evidence type="ECO:0000256" key="1">
    <source>
        <dbReference type="ARBA" id="ARBA00001974"/>
    </source>
</evidence>
<feature type="transmembrane region" description="Helical" evidence="10">
    <location>
        <begin position="108"/>
        <end position="128"/>
    </location>
</feature>
<dbReference type="InterPro" id="IPR001433">
    <property type="entry name" value="OxRdtase_FAD/NAD-bd"/>
</dbReference>
<dbReference type="PRINTS" id="PR00406">
    <property type="entry name" value="CYTB5RDTASE"/>
</dbReference>
<dbReference type="RefSeq" id="WP_263741262.1">
    <property type="nucleotide sequence ID" value="NZ_JAOWKZ010000004.1"/>
</dbReference>
<dbReference type="PANTHER" id="PTHR47354:SF8">
    <property type="entry name" value="1,2-PHENYLACETYL-COA EPOXIDASE, SUBUNIT E"/>
    <property type="match status" value="1"/>
</dbReference>
<dbReference type="CDD" id="cd06214">
    <property type="entry name" value="PA_degradation_oxidoreductase_like"/>
    <property type="match status" value="1"/>
</dbReference>
<proteinExistence type="predicted"/>
<dbReference type="InterPro" id="IPR050415">
    <property type="entry name" value="MRET"/>
</dbReference>
<dbReference type="PROSITE" id="PS51384">
    <property type="entry name" value="FAD_FR"/>
    <property type="match status" value="1"/>
</dbReference>
<feature type="domain" description="2Fe-2S ferredoxin-type" evidence="11">
    <location>
        <begin position="258"/>
        <end position="349"/>
    </location>
</feature>